<protein>
    <recommendedName>
        <fullName evidence="2">DUF6697 domain-containing protein</fullName>
    </recommendedName>
</protein>
<evidence type="ECO:0000259" key="2">
    <source>
        <dbReference type="Pfam" id="PF20411"/>
    </source>
</evidence>
<evidence type="ECO:0000313" key="3">
    <source>
        <dbReference type="EMBL" id="KAF2442724.1"/>
    </source>
</evidence>
<feature type="region of interest" description="Disordered" evidence="1">
    <location>
        <begin position="1"/>
        <end position="115"/>
    </location>
</feature>
<feature type="compositionally biased region" description="Polar residues" evidence="1">
    <location>
        <begin position="56"/>
        <end position="75"/>
    </location>
</feature>
<accession>A0A9P4PGU5</accession>
<dbReference type="InterPro" id="IPR046520">
    <property type="entry name" value="DUF6697"/>
</dbReference>
<sequence length="450" mass="49536">MADNNPSAAHLNRAAGASAPTNGTQKPNGAIVPPHLRSQKASSTTSSIPPHRRVKPSSSSVATQHPHHTSANGSVSFGRVDWPGTDRRSVSAKRPETKASVSPANNPLVTDGNVDTPETNLIFQKAAVARPPTPPLSPRTTEAHVSSAVQHLSIADSPWKPQPIADLADLPPAITSKIPPPKNTTSFSGDFLRNHLCGAVWGPGLNFVPPPQTSILPDRVYYTVDPTHDPHLPRAPGQHGAKLVPFFNVNPEDSPDFDLPDGYDSTSNVPMFVLRVVPGPDGRPRKRYVYYGHYTQSRWSDKLDHDRMEQCVPAGVREYWAEELSASGRPAWVTDELKKHFFPAPAYRGALPAVAEDEGGSVADGDMTAREEKVLRDVKRYVEALRVWRKDADMKTNLIKKDFILTAFHQADADEPKALRLWWEYLECVDWCADFYGTLVTLQSRYPSYA</sequence>
<dbReference type="EMBL" id="MU001503">
    <property type="protein sequence ID" value="KAF2442724.1"/>
    <property type="molecule type" value="Genomic_DNA"/>
</dbReference>
<gene>
    <name evidence="3" type="ORF">P171DRAFT_433145</name>
</gene>
<feature type="domain" description="DUF6697" evidence="2">
    <location>
        <begin position="187"/>
        <end position="441"/>
    </location>
</feature>
<dbReference type="Pfam" id="PF20411">
    <property type="entry name" value="DUF6697"/>
    <property type="match status" value="1"/>
</dbReference>
<organism evidence="3 4">
    <name type="scientific">Karstenula rhodostoma CBS 690.94</name>
    <dbReference type="NCBI Taxonomy" id="1392251"/>
    <lineage>
        <taxon>Eukaryota</taxon>
        <taxon>Fungi</taxon>
        <taxon>Dikarya</taxon>
        <taxon>Ascomycota</taxon>
        <taxon>Pezizomycotina</taxon>
        <taxon>Dothideomycetes</taxon>
        <taxon>Pleosporomycetidae</taxon>
        <taxon>Pleosporales</taxon>
        <taxon>Massarineae</taxon>
        <taxon>Didymosphaeriaceae</taxon>
        <taxon>Karstenula</taxon>
    </lineage>
</organism>
<feature type="compositionally biased region" description="Polar residues" evidence="1">
    <location>
        <begin position="99"/>
        <end position="108"/>
    </location>
</feature>
<dbReference type="OrthoDB" id="5427977at2759"/>
<comment type="caution">
    <text evidence="3">The sequence shown here is derived from an EMBL/GenBank/DDBJ whole genome shotgun (WGS) entry which is preliminary data.</text>
</comment>
<keyword evidence="4" id="KW-1185">Reference proteome</keyword>
<feature type="compositionally biased region" description="Polar residues" evidence="1">
    <location>
        <begin position="39"/>
        <end position="48"/>
    </location>
</feature>
<reference evidence="3" key="1">
    <citation type="journal article" date="2020" name="Stud. Mycol.">
        <title>101 Dothideomycetes genomes: a test case for predicting lifestyles and emergence of pathogens.</title>
        <authorList>
            <person name="Haridas S."/>
            <person name="Albert R."/>
            <person name="Binder M."/>
            <person name="Bloem J."/>
            <person name="Labutti K."/>
            <person name="Salamov A."/>
            <person name="Andreopoulos B."/>
            <person name="Baker S."/>
            <person name="Barry K."/>
            <person name="Bills G."/>
            <person name="Bluhm B."/>
            <person name="Cannon C."/>
            <person name="Castanera R."/>
            <person name="Culley D."/>
            <person name="Daum C."/>
            <person name="Ezra D."/>
            <person name="Gonzalez J."/>
            <person name="Henrissat B."/>
            <person name="Kuo A."/>
            <person name="Liang C."/>
            <person name="Lipzen A."/>
            <person name="Lutzoni F."/>
            <person name="Magnuson J."/>
            <person name="Mondo S."/>
            <person name="Nolan M."/>
            <person name="Ohm R."/>
            <person name="Pangilinan J."/>
            <person name="Park H.-J."/>
            <person name="Ramirez L."/>
            <person name="Alfaro M."/>
            <person name="Sun H."/>
            <person name="Tritt A."/>
            <person name="Yoshinaga Y."/>
            <person name="Zwiers L.-H."/>
            <person name="Turgeon B."/>
            <person name="Goodwin S."/>
            <person name="Spatafora J."/>
            <person name="Crous P."/>
            <person name="Grigoriev I."/>
        </authorList>
    </citation>
    <scope>NUCLEOTIDE SEQUENCE</scope>
    <source>
        <strain evidence="3">CBS 690.94</strain>
    </source>
</reference>
<feature type="compositionally biased region" description="Basic and acidic residues" evidence="1">
    <location>
        <begin position="84"/>
        <end position="97"/>
    </location>
</feature>
<evidence type="ECO:0000313" key="4">
    <source>
        <dbReference type="Proteomes" id="UP000799764"/>
    </source>
</evidence>
<dbReference type="AlphaFoldDB" id="A0A9P4PGU5"/>
<dbReference type="Proteomes" id="UP000799764">
    <property type="component" value="Unassembled WGS sequence"/>
</dbReference>
<evidence type="ECO:0000256" key="1">
    <source>
        <dbReference type="SAM" id="MobiDB-lite"/>
    </source>
</evidence>
<name>A0A9P4PGU5_9PLEO</name>
<proteinExistence type="predicted"/>